<dbReference type="GO" id="GO:0005737">
    <property type="term" value="C:cytoplasm"/>
    <property type="evidence" value="ECO:0007669"/>
    <property type="project" value="UniProtKB-ARBA"/>
</dbReference>
<accession>A0A0G0UWI1</accession>
<dbReference type="Gene3D" id="3.30.1320.10">
    <property type="match status" value="1"/>
</dbReference>
<dbReference type="GO" id="GO:0015935">
    <property type="term" value="C:small ribosomal subunit"/>
    <property type="evidence" value="ECO:0007669"/>
    <property type="project" value="TreeGrafter"/>
</dbReference>
<dbReference type="InterPro" id="IPR023803">
    <property type="entry name" value="Ribosomal_bS16_dom_sf"/>
</dbReference>
<evidence type="ECO:0000313" key="5">
    <source>
        <dbReference type="Proteomes" id="UP000034489"/>
    </source>
</evidence>
<dbReference type="AlphaFoldDB" id="A0A0G0UWI1"/>
<dbReference type="EMBL" id="LBYQ01000014">
    <property type="protein sequence ID" value="KKR54702.1"/>
    <property type="molecule type" value="Genomic_DNA"/>
</dbReference>
<dbReference type="NCBIfam" id="TIGR00002">
    <property type="entry name" value="S16"/>
    <property type="match status" value="1"/>
</dbReference>
<dbReference type="SUPFAM" id="SSF54565">
    <property type="entry name" value="Ribosomal protein S16"/>
    <property type="match status" value="1"/>
</dbReference>
<comment type="similarity">
    <text evidence="3">Belongs to the bacterial ribosomal protein bS16 family.</text>
</comment>
<keyword evidence="1 3" id="KW-0689">Ribosomal protein</keyword>
<gene>
    <name evidence="3" type="primary">rpsP</name>
    <name evidence="4" type="ORF">UT92_C0014G0008</name>
</gene>
<evidence type="ECO:0000256" key="1">
    <source>
        <dbReference type="ARBA" id="ARBA00022980"/>
    </source>
</evidence>
<dbReference type="GO" id="GO:0006412">
    <property type="term" value="P:translation"/>
    <property type="evidence" value="ECO:0007669"/>
    <property type="project" value="UniProtKB-UniRule"/>
</dbReference>
<sequence>MSVKIRLFRVGRKHQGSFRIVAQDTKTKRGGRFLEILGSFNPAGSDKKIIIKGERLNFWLSRGAKATEAVAKILKTNGRSS</sequence>
<evidence type="ECO:0000313" key="4">
    <source>
        <dbReference type="EMBL" id="KKR54702.1"/>
    </source>
</evidence>
<reference evidence="4 5" key="1">
    <citation type="journal article" date="2015" name="Nature">
        <title>rRNA introns, odd ribosomes, and small enigmatic genomes across a large radiation of phyla.</title>
        <authorList>
            <person name="Brown C.T."/>
            <person name="Hug L.A."/>
            <person name="Thomas B.C."/>
            <person name="Sharon I."/>
            <person name="Castelle C.J."/>
            <person name="Singh A."/>
            <person name="Wilkins M.J."/>
            <person name="Williams K.H."/>
            <person name="Banfield J.F."/>
        </authorList>
    </citation>
    <scope>NUCLEOTIDE SEQUENCE [LARGE SCALE GENOMIC DNA]</scope>
</reference>
<comment type="caution">
    <text evidence="4">The sequence shown here is derived from an EMBL/GenBank/DDBJ whole genome shotgun (WGS) entry which is preliminary data.</text>
</comment>
<dbReference type="HAMAP" id="MF_00385">
    <property type="entry name" value="Ribosomal_bS16"/>
    <property type="match status" value="1"/>
</dbReference>
<dbReference type="InterPro" id="IPR000307">
    <property type="entry name" value="Ribosomal_bS16"/>
</dbReference>
<dbReference type="PANTHER" id="PTHR12919">
    <property type="entry name" value="30S RIBOSOMAL PROTEIN S16"/>
    <property type="match status" value="1"/>
</dbReference>
<name>A0A0G0UWI1_9BACT</name>
<organism evidence="4 5">
    <name type="scientific">Candidatus Curtissbacteria bacterium GW2011_GWA1_40_24</name>
    <dbReference type="NCBI Taxonomy" id="1618406"/>
    <lineage>
        <taxon>Bacteria</taxon>
        <taxon>Candidatus Curtissiibacteriota</taxon>
    </lineage>
</organism>
<evidence type="ECO:0000256" key="2">
    <source>
        <dbReference type="ARBA" id="ARBA00023274"/>
    </source>
</evidence>
<dbReference type="Pfam" id="PF00886">
    <property type="entry name" value="Ribosomal_S16"/>
    <property type="match status" value="1"/>
</dbReference>
<evidence type="ECO:0000256" key="3">
    <source>
        <dbReference type="HAMAP-Rule" id="MF_00385"/>
    </source>
</evidence>
<dbReference type="Proteomes" id="UP000034489">
    <property type="component" value="Unassembled WGS sequence"/>
</dbReference>
<dbReference type="PANTHER" id="PTHR12919:SF20">
    <property type="entry name" value="SMALL RIBOSOMAL SUBUNIT PROTEIN BS16M"/>
    <property type="match status" value="1"/>
</dbReference>
<protein>
    <recommendedName>
        <fullName evidence="3">Small ribosomal subunit protein bS16</fullName>
    </recommendedName>
</protein>
<keyword evidence="2 3" id="KW-0687">Ribonucleoprotein</keyword>
<proteinExistence type="inferred from homology"/>
<dbReference type="GO" id="GO:0003735">
    <property type="term" value="F:structural constituent of ribosome"/>
    <property type="evidence" value="ECO:0007669"/>
    <property type="project" value="InterPro"/>
</dbReference>